<evidence type="ECO:0000313" key="9">
    <source>
        <dbReference type="EMBL" id="MDI3321482.1"/>
    </source>
</evidence>
<keyword evidence="10" id="KW-1185">Reference proteome</keyword>
<keyword evidence="4" id="KW-0472">Membrane</keyword>
<evidence type="ECO:0000256" key="3">
    <source>
        <dbReference type="ARBA" id="ARBA00022729"/>
    </source>
</evidence>
<reference evidence="9 10" key="1">
    <citation type="submission" date="2023-05" db="EMBL/GenBank/DDBJ databases">
        <title>Genome sequence of Pinibacter sp. MAH-24.</title>
        <authorList>
            <person name="Huq M.A."/>
        </authorList>
    </citation>
    <scope>NUCLEOTIDE SEQUENCE [LARGE SCALE GENOMIC DNA]</scope>
    <source>
        <strain evidence="9 10">MAH-24</strain>
    </source>
</reference>
<evidence type="ECO:0000256" key="1">
    <source>
        <dbReference type="ARBA" id="ARBA00004442"/>
    </source>
</evidence>
<dbReference type="EMBL" id="JASBRG010000007">
    <property type="protein sequence ID" value="MDI3321482.1"/>
    <property type="molecule type" value="Genomic_DNA"/>
</dbReference>
<evidence type="ECO:0000259" key="8">
    <source>
        <dbReference type="Pfam" id="PF14322"/>
    </source>
</evidence>
<evidence type="ECO:0000256" key="2">
    <source>
        <dbReference type="ARBA" id="ARBA00006275"/>
    </source>
</evidence>
<dbReference type="InterPro" id="IPR011990">
    <property type="entry name" value="TPR-like_helical_dom_sf"/>
</dbReference>
<name>A0ABT6RI22_9BACT</name>
<evidence type="ECO:0000259" key="7">
    <source>
        <dbReference type="Pfam" id="PF07980"/>
    </source>
</evidence>
<comment type="similarity">
    <text evidence="2">Belongs to the SusD family.</text>
</comment>
<keyword evidence="5" id="KW-0998">Cell outer membrane</keyword>
<feature type="chain" id="PRO_5045565210" evidence="6">
    <location>
        <begin position="21"/>
        <end position="504"/>
    </location>
</feature>
<protein>
    <submittedName>
        <fullName evidence="9">RagB/SusD family nutrient uptake outer membrane protein</fullName>
    </submittedName>
</protein>
<dbReference type="RefSeq" id="WP_282335592.1">
    <property type="nucleotide sequence ID" value="NZ_JASBRG010000007.1"/>
</dbReference>
<evidence type="ECO:0000313" key="10">
    <source>
        <dbReference type="Proteomes" id="UP001226434"/>
    </source>
</evidence>
<sequence length="504" mass="55596">MPKHLMAVYSVMVLFMATLCGCNKFLDVAPKDKVPQGKLFSDEQGFKDALNGVYLGMDKPATSSGVFGLYTGDLSMGFMSTLAYDYDNAATPNVGSNASFFTTAYAYNYADVTIKPEVTAIWNGMYYNIANLNNMLVQIDDKKSLFTGDSYNRVKGEATALRALFHFDLARMYGQPPVTGMSAPAIPYVTRYGVTSTPFSSLSNVLDSCIRDLAAAKDMLAQTDTSAVLKSVDDAFTSYTQNHLNYWAVEALMARVYLYKGDMANAGKYAKAVIASGKFPLITTNVALQTNTVRDRLFSQELLFSVYSSNVKNYNLNLFNKSSGTPLQILTTPIVVNGVKDTVGNKYLYYRKGSGAASDYRFISWFDKNVATSAVVVPSKYFQDDNLPYYMQGNVPVIRVSEMYYIVAEVAKANGDIPTGVAFLNNVRQARGLSMLNAGGISTTDSLSSEIMAEYRKEFVQEGQTFFYYKRLNKDLRVVTATTAAVPAGAYVFPIPDQENEYNH</sequence>
<dbReference type="InterPro" id="IPR012944">
    <property type="entry name" value="SusD_RagB_dom"/>
</dbReference>
<dbReference type="SUPFAM" id="SSF48452">
    <property type="entry name" value="TPR-like"/>
    <property type="match status" value="1"/>
</dbReference>
<dbReference type="Pfam" id="PF07980">
    <property type="entry name" value="SusD_RagB"/>
    <property type="match status" value="1"/>
</dbReference>
<feature type="signal peptide" evidence="6">
    <location>
        <begin position="1"/>
        <end position="20"/>
    </location>
</feature>
<comment type="subcellular location">
    <subcellularLocation>
        <location evidence="1">Cell outer membrane</location>
    </subcellularLocation>
</comment>
<organism evidence="9 10">
    <name type="scientific">Pinibacter soli</name>
    <dbReference type="NCBI Taxonomy" id="3044211"/>
    <lineage>
        <taxon>Bacteria</taxon>
        <taxon>Pseudomonadati</taxon>
        <taxon>Bacteroidota</taxon>
        <taxon>Chitinophagia</taxon>
        <taxon>Chitinophagales</taxon>
        <taxon>Chitinophagaceae</taxon>
        <taxon>Pinibacter</taxon>
    </lineage>
</organism>
<feature type="domain" description="RagB/SusD" evidence="7">
    <location>
        <begin position="378"/>
        <end position="472"/>
    </location>
</feature>
<dbReference type="Pfam" id="PF14322">
    <property type="entry name" value="SusD-like_3"/>
    <property type="match status" value="1"/>
</dbReference>
<dbReference type="InterPro" id="IPR033985">
    <property type="entry name" value="SusD-like_N"/>
</dbReference>
<proteinExistence type="inferred from homology"/>
<evidence type="ECO:0000256" key="4">
    <source>
        <dbReference type="ARBA" id="ARBA00023136"/>
    </source>
</evidence>
<dbReference type="Gene3D" id="1.25.40.390">
    <property type="match status" value="1"/>
</dbReference>
<accession>A0ABT6RI22</accession>
<dbReference type="PROSITE" id="PS51257">
    <property type="entry name" value="PROKAR_LIPOPROTEIN"/>
    <property type="match status" value="1"/>
</dbReference>
<evidence type="ECO:0000256" key="5">
    <source>
        <dbReference type="ARBA" id="ARBA00023237"/>
    </source>
</evidence>
<evidence type="ECO:0000256" key="6">
    <source>
        <dbReference type="SAM" id="SignalP"/>
    </source>
</evidence>
<feature type="domain" description="SusD-like N-terminal" evidence="8">
    <location>
        <begin position="105"/>
        <end position="258"/>
    </location>
</feature>
<dbReference type="Proteomes" id="UP001226434">
    <property type="component" value="Unassembled WGS sequence"/>
</dbReference>
<gene>
    <name evidence="9" type="ORF">QJ048_16930</name>
</gene>
<keyword evidence="3 6" id="KW-0732">Signal</keyword>
<comment type="caution">
    <text evidence="9">The sequence shown here is derived from an EMBL/GenBank/DDBJ whole genome shotgun (WGS) entry which is preliminary data.</text>
</comment>